<name>A0A8H5FL96_9AGAR</name>
<feature type="region of interest" description="Disordered" evidence="1">
    <location>
        <begin position="117"/>
        <end position="143"/>
    </location>
</feature>
<sequence>MSVSPIASFVSVSASIITSEISTSFLINLMMMQYFDELSGDKARRMTRTQGPGGQLTSTIEHLLNFFGTGLTLDEHEDLEVEHLDPEQQVLPGLIAVNNHTASKTDLLIYNQSDLQNSAGTSPSSTLTLSGSQTPARTPSPRKSSKGFLFYITRALLLFNSREGIQLSVFGTLRAHSICCIACQCYFSPDGYSQHLSSESKCQGTPALETVPSLTAVINSLPYISGLEYYNSWDVYPEWPVLSYSRCGGPHIYRLSSLPRMRRL</sequence>
<evidence type="ECO:0000256" key="1">
    <source>
        <dbReference type="SAM" id="MobiDB-lite"/>
    </source>
</evidence>
<gene>
    <name evidence="2" type="ORF">D9758_014549</name>
</gene>
<dbReference type="AlphaFoldDB" id="A0A8H5FL96"/>
<dbReference type="Proteomes" id="UP000559256">
    <property type="component" value="Unassembled WGS sequence"/>
</dbReference>
<protein>
    <submittedName>
        <fullName evidence="2">Uncharacterized protein</fullName>
    </submittedName>
</protein>
<dbReference type="EMBL" id="JAACJM010000175">
    <property type="protein sequence ID" value="KAF5340498.1"/>
    <property type="molecule type" value="Genomic_DNA"/>
</dbReference>
<organism evidence="2 3">
    <name type="scientific">Tetrapyrgos nigripes</name>
    <dbReference type="NCBI Taxonomy" id="182062"/>
    <lineage>
        <taxon>Eukaryota</taxon>
        <taxon>Fungi</taxon>
        <taxon>Dikarya</taxon>
        <taxon>Basidiomycota</taxon>
        <taxon>Agaricomycotina</taxon>
        <taxon>Agaricomycetes</taxon>
        <taxon>Agaricomycetidae</taxon>
        <taxon>Agaricales</taxon>
        <taxon>Marasmiineae</taxon>
        <taxon>Marasmiaceae</taxon>
        <taxon>Tetrapyrgos</taxon>
    </lineage>
</organism>
<dbReference type="OrthoDB" id="3071161at2759"/>
<keyword evidence="3" id="KW-1185">Reference proteome</keyword>
<evidence type="ECO:0000313" key="2">
    <source>
        <dbReference type="EMBL" id="KAF5340498.1"/>
    </source>
</evidence>
<reference evidence="2 3" key="1">
    <citation type="journal article" date="2020" name="ISME J.">
        <title>Uncovering the hidden diversity of litter-decomposition mechanisms in mushroom-forming fungi.</title>
        <authorList>
            <person name="Floudas D."/>
            <person name="Bentzer J."/>
            <person name="Ahren D."/>
            <person name="Johansson T."/>
            <person name="Persson P."/>
            <person name="Tunlid A."/>
        </authorList>
    </citation>
    <scope>NUCLEOTIDE SEQUENCE [LARGE SCALE GENOMIC DNA]</scope>
    <source>
        <strain evidence="2 3">CBS 291.85</strain>
    </source>
</reference>
<feature type="compositionally biased region" description="Low complexity" evidence="1">
    <location>
        <begin position="118"/>
        <end position="135"/>
    </location>
</feature>
<comment type="caution">
    <text evidence="2">The sequence shown here is derived from an EMBL/GenBank/DDBJ whole genome shotgun (WGS) entry which is preliminary data.</text>
</comment>
<accession>A0A8H5FL96</accession>
<proteinExistence type="predicted"/>
<evidence type="ECO:0000313" key="3">
    <source>
        <dbReference type="Proteomes" id="UP000559256"/>
    </source>
</evidence>